<evidence type="ECO:0000313" key="2">
    <source>
        <dbReference type="Proteomes" id="UP000828941"/>
    </source>
</evidence>
<accession>A0ACB9PR10</accession>
<comment type="caution">
    <text evidence="1">The sequence shown here is derived from an EMBL/GenBank/DDBJ whole genome shotgun (WGS) entry which is preliminary data.</text>
</comment>
<gene>
    <name evidence="1" type="ORF">L6164_005345</name>
</gene>
<name>A0ACB9PR10_BAUVA</name>
<reference evidence="1 2" key="1">
    <citation type="journal article" date="2022" name="DNA Res.">
        <title>Chromosomal-level genome assembly of the orchid tree Bauhinia variegata (Leguminosae; Cercidoideae) supports the allotetraploid origin hypothesis of Bauhinia.</title>
        <authorList>
            <person name="Zhong Y."/>
            <person name="Chen Y."/>
            <person name="Zheng D."/>
            <person name="Pang J."/>
            <person name="Liu Y."/>
            <person name="Luo S."/>
            <person name="Meng S."/>
            <person name="Qian L."/>
            <person name="Wei D."/>
            <person name="Dai S."/>
            <person name="Zhou R."/>
        </authorList>
    </citation>
    <scope>NUCLEOTIDE SEQUENCE [LARGE SCALE GENOMIC DNA]</scope>
    <source>
        <strain evidence="1">BV-YZ2020</strain>
    </source>
</reference>
<keyword evidence="2" id="KW-1185">Reference proteome</keyword>
<dbReference type="EMBL" id="CM039428">
    <property type="protein sequence ID" value="KAI4350943.1"/>
    <property type="molecule type" value="Genomic_DNA"/>
</dbReference>
<evidence type="ECO:0000313" key="1">
    <source>
        <dbReference type="EMBL" id="KAI4350943.1"/>
    </source>
</evidence>
<sequence>MGGFDVHYLGDPRCIGCNDSGGICGSGASNNSQFSCHCPDGTRELTCRRHGHDCKEDLFGNLCPKSYNNISLDWDFYNYTSNDENSTLLYDCNPVLNTSVFPTNFNFSCPINGKGPRDAYFVRQTNWTDPTPLGCRISMRVPVLSLAVISFIANSSLDVGYVLDQGFEVRWAVDEANCEDCKRSGGKCGYNVTTAEFRCFCPDQPYATACGHKLSPPRNHIVVRNKVIIGIISGITGATLICIAICCSRCKISNLMMTKNDNNIEAFIRNNGALALKRYKFSEVKKMTNSFQVKLGQGNSFTETFITEYLKLLLD</sequence>
<organism evidence="1 2">
    <name type="scientific">Bauhinia variegata</name>
    <name type="common">Purple orchid tree</name>
    <name type="synonym">Phanera variegata</name>
    <dbReference type="NCBI Taxonomy" id="167791"/>
    <lineage>
        <taxon>Eukaryota</taxon>
        <taxon>Viridiplantae</taxon>
        <taxon>Streptophyta</taxon>
        <taxon>Embryophyta</taxon>
        <taxon>Tracheophyta</taxon>
        <taxon>Spermatophyta</taxon>
        <taxon>Magnoliopsida</taxon>
        <taxon>eudicotyledons</taxon>
        <taxon>Gunneridae</taxon>
        <taxon>Pentapetalae</taxon>
        <taxon>rosids</taxon>
        <taxon>fabids</taxon>
        <taxon>Fabales</taxon>
        <taxon>Fabaceae</taxon>
        <taxon>Cercidoideae</taxon>
        <taxon>Cercideae</taxon>
        <taxon>Bauhiniinae</taxon>
        <taxon>Bauhinia</taxon>
    </lineage>
</organism>
<protein>
    <submittedName>
        <fullName evidence="1">Uncharacterized protein</fullName>
    </submittedName>
</protein>
<proteinExistence type="predicted"/>
<dbReference type="Proteomes" id="UP000828941">
    <property type="component" value="Chromosome 3"/>
</dbReference>